<accession>D5Q5F0</accession>
<keyword evidence="1" id="KW-0472">Membrane</keyword>
<organism evidence="2 3">
    <name type="scientific">Clostridioides difficile NAP08</name>
    <dbReference type="NCBI Taxonomy" id="525259"/>
    <lineage>
        <taxon>Bacteria</taxon>
        <taxon>Bacillati</taxon>
        <taxon>Bacillota</taxon>
        <taxon>Clostridia</taxon>
        <taxon>Peptostreptococcales</taxon>
        <taxon>Peptostreptococcaceae</taxon>
        <taxon>Clostridioides</taxon>
    </lineage>
</organism>
<name>D5Q5F0_CLODI</name>
<feature type="transmembrane region" description="Helical" evidence="1">
    <location>
        <begin position="6"/>
        <end position="25"/>
    </location>
</feature>
<proteinExistence type="predicted"/>
<keyword evidence="1" id="KW-0812">Transmembrane</keyword>
<gene>
    <name evidence="2" type="ORF">HMPREF0220_2132</name>
</gene>
<evidence type="ECO:0000313" key="2">
    <source>
        <dbReference type="EMBL" id="EFH06821.1"/>
    </source>
</evidence>
<dbReference type="EMBL" id="ADNX01000051">
    <property type="protein sequence ID" value="EFH06821.1"/>
    <property type="molecule type" value="Genomic_DNA"/>
</dbReference>
<keyword evidence="1" id="KW-1133">Transmembrane helix</keyword>
<dbReference type="Proteomes" id="UP000003227">
    <property type="component" value="Unassembled WGS sequence"/>
</dbReference>
<dbReference type="AlphaFoldDB" id="D5Q5F0"/>
<evidence type="ECO:0000256" key="1">
    <source>
        <dbReference type="SAM" id="Phobius"/>
    </source>
</evidence>
<comment type="caution">
    <text evidence="2">The sequence shown here is derived from an EMBL/GenBank/DDBJ whole genome shotgun (WGS) entry which is preliminary data.</text>
</comment>
<dbReference type="HOGENOM" id="CLU_3314257_0_0_9"/>
<sequence length="39" mass="4774">MYFKFNILVIFLIENILSCIILLINKNKNKELVWRSFNK</sequence>
<reference evidence="2 3" key="1">
    <citation type="submission" date="2010-05" db="EMBL/GenBank/DDBJ databases">
        <authorList>
            <person name="Qin X."/>
            <person name="Bachman B."/>
            <person name="Battles P."/>
            <person name="Bell A."/>
            <person name="Bess C."/>
            <person name="Bickham C."/>
            <person name="Chaboub L."/>
            <person name="Chen D."/>
            <person name="Coyle M."/>
            <person name="Deiros D.R."/>
            <person name="Dinh H."/>
            <person name="Forbes L."/>
            <person name="Fowler G."/>
            <person name="Francisco L."/>
            <person name="Fu Q."/>
            <person name="Gubbala S."/>
            <person name="Hale W."/>
            <person name="Han Y."/>
            <person name="Hemphill L."/>
            <person name="Highlander S.K."/>
            <person name="Hirani K."/>
            <person name="Hogues M."/>
            <person name="Jackson L."/>
            <person name="Jakkamsetti A."/>
            <person name="Javaid M."/>
            <person name="Jiang H."/>
            <person name="Korchina V."/>
            <person name="Kovar C."/>
            <person name="Lara F."/>
            <person name="Lee S."/>
            <person name="Mata R."/>
            <person name="Mathew T."/>
            <person name="Moen C."/>
            <person name="Morales K."/>
            <person name="Munidasa M."/>
            <person name="Nazareth L."/>
            <person name="Ngo R."/>
            <person name="Nguyen L."/>
            <person name="Okwuonu G."/>
            <person name="Ongeri F."/>
            <person name="Patil S."/>
            <person name="Petrosino J."/>
            <person name="Pham C."/>
            <person name="Pham P."/>
            <person name="Pu L.-L."/>
            <person name="Puazo M."/>
            <person name="Raj R."/>
            <person name="Reid J."/>
            <person name="Rouhana J."/>
            <person name="Saada N."/>
            <person name="Shang Y."/>
            <person name="Simmons D."/>
            <person name="Thornton R."/>
            <person name="Warren J."/>
            <person name="Weissenberger G."/>
            <person name="Zhang J."/>
            <person name="Zhang L."/>
            <person name="Zhou C."/>
            <person name="Zhu D."/>
            <person name="Muzny D."/>
            <person name="Worley K."/>
            <person name="Gibbs R."/>
        </authorList>
    </citation>
    <scope>NUCLEOTIDE SEQUENCE [LARGE SCALE GENOMIC DNA]</scope>
    <source>
        <strain evidence="2 3">NAP08</strain>
    </source>
</reference>
<evidence type="ECO:0000313" key="3">
    <source>
        <dbReference type="Proteomes" id="UP000003227"/>
    </source>
</evidence>
<protein>
    <submittedName>
        <fullName evidence="2">Uncharacterized protein</fullName>
    </submittedName>
</protein>